<dbReference type="OrthoDB" id="8193998at2759"/>
<dbReference type="EMBL" id="JAIQCV010000008">
    <property type="protein sequence ID" value="KAH1073513.1"/>
    <property type="molecule type" value="Genomic_DNA"/>
</dbReference>
<sequence>RLRSSNRGKTCNFCKKKGHIKIECYKLQNNIKREVTNQKGKQIEIFGEADVVKDYSDGDFLVASVNNSKVNEEWILDSGYTFYMNPK</sequence>
<dbReference type="Proteomes" id="UP000828251">
    <property type="component" value="Unassembled WGS sequence"/>
</dbReference>
<proteinExistence type="predicted"/>
<gene>
    <name evidence="1" type="ORF">J1N35_025841</name>
</gene>
<accession>A0A9D3V9P6</accession>
<organism evidence="1 2">
    <name type="scientific">Gossypium stocksii</name>
    <dbReference type="NCBI Taxonomy" id="47602"/>
    <lineage>
        <taxon>Eukaryota</taxon>
        <taxon>Viridiplantae</taxon>
        <taxon>Streptophyta</taxon>
        <taxon>Embryophyta</taxon>
        <taxon>Tracheophyta</taxon>
        <taxon>Spermatophyta</taxon>
        <taxon>Magnoliopsida</taxon>
        <taxon>eudicotyledons</taxon>
        <taxon>Gunneridae</taxon>
        <taxon>Pentapetalae</taxon>
        <taxon>rosids</taxon>
        <taxon>malvids</taxon>
        <taxon>Malvales</taxon>
        <taxon>Malvaceae</taxon>
        <taxon>Malvoideae</taxon>
        <taxon>Gossypium</taxon>
    </lineage>
</organism>
<evidence type="ECO:0000313" key="2">
    <source>
        <dbReference type="Proteomes" id="UP000828251"/>
    </source>
</evidence>
<dbReference type="GO" id="GO:0003676">
    <property type="term" value="F:nucleic acid binding"/>
    <property type="evidence" value="ECO:0007669"/>
    <property type="project" value="InterPro"/>
</dbReference>
<evidence type="ECO:0008006" key="3">
    <source>
        <dbReference type="Google" id="ProtNLM"/>
    </source>
</evidence>
<comment type="caution">
    <text evidence="1">The sequence shown here is derived from an EMBL/GenBank/DDBJ whole genome shotgun (WGS) entry which is preliminary data.</text>
</comment>
<keyword evidence="2" id="KW-1185">Reference proteome</keyword>
<feature type="non-terminal residue" evidence="1">
    <location>
        <position position="1"/>
    </location>
</feature>
<dbReference type="AlphaFoldDB" id="A0A9D3V9P6"/>
<dbReference type="GO" id="GO:0008270">
    <property type="term" value="F:zinc ion binding"/>
    <property type="evidence" value="ECO:0007669"/>
    <property type="project" value="InterPro"/>
</dbReference>
<name>A0A9D3V9P6_9ROSI</name>
<evidence type="ECO:0000313" key="1">
    <source>
        <dbReference type="EMBL" id="KAH1073513.1"/>
    </source>
</evidence>
<dbReference type="InterPro" id="IPR036875">
    <property type="entry name" value="Znf_CCHC_sf"/>
</dbReference>
<reference evidence="1 2" key="1">
    <citation type="journal article" date="2021" name="Plant Biotechnol. J.">
        <title>Multi-omics assisted identification of the key and species-specific regulatory components of drought-tolerant mechanisms in Gossypium stocksii.</title>
        <authorList>
            <person name="Yu D."/>
            <person name="Ke L."/>
            <person name="Zhang D."/>
            <person name="Wu Y."/>
            <person name="Sun Y."/>
            <person name="Mei J."/>
            <person name="Sun J."/>
            <person name="Sun Y."/>
        </authorList>
    </citation>
    <scope>NUCLEOTIDE SEQUENCE [LARGE SCALE GENOMIC DNA]</scope>
    <source>
        <strain evidence="2">cv. E1</strain>
        <tissue evidence="1">Leaf</tissue>
    </source>
</reference>
<protein>
    <recommendedName>
        <fullName evidence="3">CCHC-type domain-containing protein</fullName>
    </recommendedName>
</protein>
<dbReference type="SUPFAM" id="SSF57756">
    <property type="entry name" value="Retrovirus zinc finger-like domains"/>
    <property type="match status" value="1"/>
</dbReference>